<dbReference type="NCBIfam" id="TIGR03168">
    <property type="entry name" value="1-PFK"/>
    <property type="match status" value="1"/>
</dbReference>
<evidence type="ECO:0000313" key="8">
    <source>
        <dbReference type="EMBL" id="RXW32510.1"/>
    </source>
</evidence>
<dbReference type="PANTHER" id="PTHR46566">
    <property type="entry name" value="1-PHOSPHOFRUCTOKINASE-RELATED"/>
    <property type="match status" value="1"/>
</dbReference>
<dbReference type="PIRSF" id="PIRSF000535">
    <property type="entry name" value="1PFK/6PFK/LacC"/>
    <property type="match status" value="1"/>
</dbReference>
<evidence type="ECO:0000256" key="3">
    <source>
        <dbReference type="ARBA" id="ARBA00022741"/>
    </source>
</evidence>
<dbReference type="PANTHER" id="PTHR46566:SF5">
    <property type="entry name" value="1-PHOSPHOFRUCTOKINASE"/>
    <property type="match status" value="1"/>
</dbReference>
<dbReference type="Pfam" id="PF00294">
    <property type="entry name" value="PfkB"/>
    <property type="match status" value="1"/>
</dbReference>
<evidence type="ECO:0000256" key="4">
    <source>
        <dbReference type="ARBA" id="ARBA00022777"/>
    </source>
</evidence>
<evidence type="ECO:0000256" key="1">
    <source>
        <dbReference type="ARBA" id="ARBA00010688"/>
    </source>
</evidence>
<name>A0A4Q2EG16_9ACTN</name>
<keyword evidence="5" id="KW-0067">ATP-binding</keyword>
<evidence type="ECO:0000313" key="9">
    <source>
        <dbReference type="Proteomes" id="UP000290624"/>
    </source>
</evidence>
<organism evidence="8 9">
    <name type="scientific">Propioniciclava flava</name>
    <dbReference type="NCBI Taxonomy" id="2072026"/>
    <lineage>
        <taxon>Bacteria</taxon>
        <taxon>Bacillati</taxon>
        <taxon>Actinomycetota</taxon>
        <taxon>Actinomycetes</taxon>
        <taxon>Propionibacteriales</taxon>
        <taxon>Propionibacteriaceae</taxon>
        <taxon>Propioniciclava</taxon>
    </lineage>
</organism>
<dbReference type="PROSITE" id="PS00584">
    <property type="entry name" value="PFKB_KINASES_2"/>
    <property type="match status" value="1"/>
</dbReference>
<dbReference type="Gene3D" id="3.40.1190.20">
    <property type="match status" value="1"/>
</dbReference>
<feature type="domain" description="Carbohydrate kinase PfkB" evidence="7">
    <location>
        <begin position="21"/>
        <end position="319"/>
    </location>
</feature>
<dbReference type="GO" id="GO:0008443">
    <property type="term" value="F:phosphofructokinase activity"/>
    <property type="evidence" value="ECO:0007669"/>
    <property type="project" value="TreeGrafter"/>
</dbReference>
<dbReference type="CDD" id="cd01164">
    <property type="entry name" value="FruK_PfkB_like"/>
    <property type="match status" value="1"/>
</dbReference>
<comment type="similarity">
    <text evidence="1">Belongs to the carbohydrate kinase PfkB family.</text>
</comment>
<dbReference type="OrthoDB" id="9801219at2"/>
<dbReference type="Proteomes" id="UP000290624">
    <property type="component" value="Unassembled WGS sequence"/>
</dbReference>
<evidence type="ECO:0000256" key="6">
    <source>
        <dbReference type="PIRNR" id="PIRNR000535"/>
    </source>
</evidence>
<accession>A0A4Q2EG16</accession>
<dbReference type="InterPro" id="IPR011611">
    <property type="entry name" value="PfkB_dom"/>
</dbReference>
<evidence type="ECO:0000259" key="7">
    <source>
        <dbReference type="Pfam" id="PF00294"/>
    </source>
</evidence>
<proteinExistence type="inferred from homology"/>
<keyword evidence="3" id="KW-0547">Nucleotide-binding</keyword>
<protein>
    <submittedName>
        <fullName evidence="8">1-phosphofructokinase</fullName>
    </submittedName>
</protein>
<reference evidence="8 9" key="1">
    <citation type="submission" date="2018-01" db="EMBL/GenBank/DDBJ databases">
        <title>Lactibacter flavus gen. nov., sp. nov., a novel bacterium of the family Propionibacteriaceae isolated from raw milk and dairy products.</title>
        <authorList>
            <person name="Wenning M."/>
            <person name="Breitenwieser F."/>
            <person name="Huptas C."/>
            <person name="von Neubeck M."/>
            <person name="Busse H.-J."/>
            <person name="Scherer S."/>
        </authorList>
    </citation>
    <scope>NUCLEOTIDE SEQUENCE [LARGE SCALE GENOMIC DNA]</scope>
    <source>
        <strain evidence="8 9">VG341</strain>
    </source>
</reference>
<dbReference type="SUPFAM" id="SSF53613">
    <property type="entry name" value="Ribokinase-like"/>
    <property type="match status" value="1"/>
</dbReference>
<dbReference type="GO" id="GO:0005829">
    <property type="term" value="C:cytosol"/>
    <property type="evidence" value="ECO:0007669"/>
    <property type="project" value="TreeGrafter"/>
</dbReference>
<evidence type="ECO:0000256" key="5">
    <source>
        <dbReference type="ARBA" id="ARBA00022840"/>
    </source>
</evidence>
<dbReference type="EMBL" id="PPCV01000003">
    <property type="protein sequence ID" value="RXW32510.1"/>
    <property type="molecule type" value="Genomic_DNA"/>
</dbReference>
<dbReference type="GO" id="GO:0005524">
    <property type="term" value="F:ATP binding"/>
    <property type="evidence" value="ECO:0007669"/>
    <property type="project" value="UniProtKB-KW"/>
</dbReference>
<keyword evidence="2 6" id="KW-0808">Transferase</keyword>
<dbReference type="RefSeq" id="WP_129458121.1">
    <property type="nucleotide sequence ID" value="NZ_PPCV01000003.1"/>
</dbReference>
<dbReference type="AlphaFoldDB" id="A0A4Q2EG16"/>
<gene>
    <name evidence="8" type="ORF">C1706_04895</name>
</gene>
<keyword evidence="4 8" id="KW-0418">Kinase</keyword>
<dbReference type="InterPro" id="IPR029056">
    <property type="entry name" value="Ribokinase-like"/>
</dbReference>
<keyword evidence="9" id="KW-1185">Reference proteome</keyword>
<dbReference type="InterPro" id="IPR002173">
    <property type="entry name" value="Carboh/pur_kinase_PfkB_CS"/>
</dbReference>
<evidence type="ECO:0000256" key="2">
    <source>
        <dbReference type="ARBA" id="ARBA00022679"/>
    </source>
</evidence>
<dbReference type="InterPro" id="IPR017583">
    <property type="entry name" value="Tagatose/fructose_Pkinase"/>
</dbReference>
<sequence>MGNSSFAREATTPAVVTFTANPSIDRTIALGQALERGEVQRATGVFEQAAGKGVNVAQVLFNAGVAVAVVAAAIDAPYRALSDRAQTPLTVVGVPLKAPQRVRVNTTITEPDGTTTKINEAGPELTSAQVALAAEALTDVARGASWVVLSGSLPPGAPVDWYATLAAAVRTDDTLVAIDTSGAALDAVLAALPHAPFDLIKPNSEELAQLTGGDAAAFERAAAEGDLSGIVAAAATLRDRGIANVLVTLGGSGAVLVNAEGAWYGQAPRIDVASTVGAGDSSVAGFILAEVAGESAPACLASAIAYGTAAASLPGTTLPTRSDLPGAPVVTAVTLPHRV</sequence>
<comment type="caution">
    <text evidence="8">The sequence shown here is derived from an EMBL/GenBank/DDBJ whole genome shotgun (WGS) entry which is preliminary data.</text>
</comment>